<dbReference type="Proteomes" id="UP000294813">
    <property type="component" value="Unassembled WGS sequence"/>
</dbReference>
<dbReference type="EMBL" id="SLXT01000024">
    <property type="protein sequence ID" value="TCP62060.1"/>
    <property type="molecule type" value="Genomic_DNA"/>
</dbReference>
<dbReference type="OrthoDB" id="9780343at2"/>
<comment type="caution">
    <text evidence="2">The sequence shown here is derived from an EMBL/GenBank/DDBJ whole genome shotgun (WGS) entry which is preliminary data.</text>
</comment>
<dbReference type="InterPro" id="IPR018708">
    <property type="entry name" value="DUF2225"/>
</dbReference>
<sequence>MATPNPLFAQTKECPLCGQSFSITRIRSSAVRVQERRPDFQVIYQGVNPVHYQVWVCPACHYANLDRDFDQPRRASQLLGELKSRYREEPDFQGERSLPTVLRAYQLAIQTALLSEASNGVKGSLFLRGAWVAEESGQHALARHYVDQARQFYEQSFASDRDPGKLSGPSLLYLIGELNRQCSRYTEAIQWFSRAAQHRDMRREPEIDRLLRRQWDLTKEQMADGNTKTTVPSKTAVSAVASTSASTVTTTSSSPDATSALLTSNRNPVPEATLEAKPSSSAKVQAKEPSKSLTIKLTEEQYKWLVEVTRVALRQGKMMTPDAVIRAMIDAANETSPPLTGFDSEQTLKTIFTRLWTHC</sequence>
<feature type="region of interest" description="Disordered" evidence="1">
    <location>
        <begin position="243"/>
        <end position="290"/>
    </location>
</feature>
<evidence type="ECO:0000256" key="1">
    <source>
        <dbReference type="SAM" id="MobiDB-lite"/>
    </source>
</evidence>
<reference evidence="2 3" key="1">
    <citation type="submission" date="2019-03" db="EMBL/GenBank/DDBJ databases">
        <title>Genomic Encyclopedia of Type Strains, Phase IV (KMG-IV): sequencing the most valuable type-strain genomes for metagenomic binning, comparative biology and taxonomic classification.</title>
        <authorList>
            <person name="Goeker M."/>
        </authorList>
    </citation>
    <scope>NUCLEOTIDE SEQUENCE [LARGE SCALE GENOMIC DNA]</scope>
    <source>
        <strain evidence="2 3">DSM 11170</strain>
    </source>
</reference>
<proteinExistence type="predicted"/>
<evidence type="ECO:0000313" key="3">
    <source>
        <dbReference type="Proteomes" id="UP000294813"/>
    </source>
</evidence>
<accession>A0A4R2REU2</accession>
<dbReference type="InterPro" id="IPR011990">
    <property type="entry name" value="TPR-like_helical_dom_sf"/>
</dbReference>
<feature type="compositionally biased region" description="Low complexity" evidence="1">
    <location>
        <begin position="243"/>
        <end position="264"/>
    </location>
</feature>
<dbReference type="SUPFAM" id="SSF48452">
    <property type="entry name" value="TPR-like"/>
    <property type="match status" value="1"/>
</dbReference>
<gene>
    <name evidence="2" type="ORF">EDD73_12434</name>
</gene>
<organism evidence="2 3">
    <name type="scientific">Heliophilum fasciatum</name>
    <dbReference type="NCBI Taxonomy" id="35700"/>
    <lineage>
        <taxon>Bacteria</taxon>
        <taxon>Bacillati</taxon>
        <taxon>Bacillota</taxon>
        <taxon>Clostridia</taxon>
        <taxon>Eubacteriales</taxon>
        <taxon>Heliobacteriaceae</taxon>
        <taxon>Heliophilum</taxon>
    </lineage>
</organism>
<dbReference type="AlphaFoldDB" id="A0A4R2REU2"/>
<dbReference type="Pfam" id="PF09986">
    <property type="entry name" value="DUF2225"/>
    <property type="match status" value="1"/>
</dbReference>
<name>A0A4R2REU2_9FIRM</name>
<keyword evidence="3" id="KW-1185">Reference proteome</keyword>
<dbReference type="RefSeq" id="WP_131920126.1">
    <property type="nucleotide sequence ID" value="NZ_JAOQNU010000024.1"/>
</dbReference>
<protein>
    <submittedName>
        <fullName evidence="2">Uncharacterized protein (DUF2225 family)</fullName>
    </submittedName>
</protein>
<evidence type="ECO:0000313" key="2">
    <source>
        <dbReference type="EMBL" id="TCP62060.1"/>
    </source>
</evidence>